<evidence type="ECO:0000313" key="5">
    <source>
        <dbReference type="EMBL" id="RWS25661.1"/>
    </source>
</evidence>
<sequence>MKSVSTPPQEQKLSNDEFWIRVCVLSCFIVLILVTVFLIALGAALSSDPECGYMPVDGENHKNICSLLPPGYCFQVVAGSGDLLNTEYTTVHRVLDVYPLKSEKDGAYSLFTDVALLLVYPSIAYRAHTDKIRGITSVCLPNSEQTVLESRGDIVGFGISDEFNRIRENKLQTTNLPIIHVDNCIRMLENDPSDWNADQKSSLVCVNVKESRSACSGDSGGPLVVKRKNKIVQIGVATAVSFTGCGDRQNIYNSVTFHRKWIKRITGV</sequence>
<dbReference type="Gene3D" id="2.40.10.10">
    <property type="entry name" value="Trypsin-like serine proteases"/>
    <property type="match status" value="1"/>
</dbReference>
<dbReference type="AlphaFoldDB" id="A0A443SDU2"/>
<evidence type="ECO:0000259" key="4">
    <source>
        <dbReference type="PROSITE" id="PS50240"/>
    </source>
</evidence>
<keyword evidence="6" id="KW-1185">Reference proteome</keyword>
<keyword evidence="1" id="KW-1015">Disulfide bond</keyword>
<dbReference type="PROSITE" id="PS50240">
    <property type="entry name" value="TRYPSIN_DOM"/>
    <property type="match status" value="1"/>
</dbReference>
<evidence type="ECO:0000256" key="3">
    <source>
        <dbReference type="SAM" id="Phobius"/>
    </source>
</evidence>
<keyword evidence="3" id="KW-1133">Transmembrane helix</keyword>
<dbReference type="PROSITE" id="PS00135">
    <property type="entry name" value="TRYPSIN_SER"/>
    <property type="match status" value="1"/>
</dbReference>
<comment type="similarity">
    <text evidence="2">Belongs to the peptidase S1 family. CLIP subfamily.</text>
</comment>
<dbReference type="VEuPathDB" id="VectorBase:LDEU006379"/>
<dbReference type="InterPro" id="IPR009003">
    <property type="entry name" value="Peptidase_S1_PA"/>
</dbReference>
<dbReference type="InterPro" id="IPR001254">
    <property type="entry name" value="Trypsin_dom"/>
</dbReference>
<dbReference type="EMBL" id="NCKV01003489">
    <property type="protein sequence ID" value="RWS25661.1"/>
    <property type="molecule type" value="Genomic_DNA"/>
</dbReference>
<dbReference type="OrthoDB" id="6424634at2759"/>
<dbReference type="GO" id="GO:0004252">
    <property type="term" value="F:serine-type endopeptidase activity"/>
    <property type="evidence" value="ECO:0007669"/>
    <property type="project" value="InterPro"/>
</dbReference>
<comment type="caution">
    <text evidence="5">The sequence shown here is derived from an EMBL/GenBank/DDBJ whole genome shotgun (WGS) entry which is preliminary data.</text>
</comment>
<dbReference type="Pfam" id="PF00089">
    <property type="entry name" value="Trypsin"/>
    <property type="match status" value="1"/>
</dbReference>
<evidence type="ECO:0000256" key="1">
    <source>
        <dbReference type="ARBA" id="ARBA00023157"/>
    </source>
</evidence>
<protein>
    <submittedName>
        <fullName evidence="5">Plasma kallikrein-like protein</fullName>
    </submittedName>
</protein>
<keyword evidence="3" id="KW-0472">Membrane</keyword>
<organism evidence="5 6">
    <name type="scientific">Leptotrombidium deliense</name>
    <dbReference type="NCBI Taxonomy" id="299467"/>
    <lineage>
        <taxon>Eukaryota</taxon>
        <taxon>Metazoa</taxon>
        <taxon>Ecdysozoa</taxon>
        <taxon>Arthropoda</taxon>
        <taxon>Chelicerata</taxon>
        <taxon>Arachnida</taxon>
        <taxon>Acari</taxon>
        <taxon>Acariformes</taxon>
        <taxon>Trombidiformes</taxon>
        <taxon>Prostigmata</taxon>
        <taxon>Anystina</taxon>
        <taxon>Parasitengona</taxon>
        <taxon>Trombiculoidea</taxon>
        <taxon>Trombiculidae</taxon>
        <taxon>Leptotrombidium</taxon>
    </lineage>
</organism>
<gene>
    <name evidence="5" type="ORF">B4U80_13054</name>
</gene>
<dbReference type="SUPFAM" id="SSF50494">
    <property type="entry name" value="Trypsin-like serine proteases"/>
    <property type="match status" value="1"/>
</dbReference>
<dbReference type="PANTHER" id="PTHR24256">
    <property type="entry name" value="TRYPTASE-RELATED"/>
    <property type="match status" value="1"/>
</dbReference>
<keyword evidence="3" id="KW-0812">Transmembrane</keyword>
<dbReference type="InterPro" id="IPR051487">
    <property type="entry name" value="Ser/Thr_Proteases_Immune/Dev"/>
</dbReference>
<dbReference type="Proteomes" id="UP000288716">
    <property type="component" value="Unassembled WGS sequence"/>
</dbReference>
<evidence type="ECO:0000313" key="6">
    <source>
        <dbReference type="Proteomes" id="UP000288716"/>
    </source>
</evidence>
<dbReference type="InterPro" id="IPR043504">
    <property type="entry name" value="Peptidase_S1_PA_chymotrypsin"/>
</dbReference>
<dbReference type="InterPro" id="IPR033116">
    <property type="entry name" value="TRYPSIN_SER"/>
</dbReference>
<feature type="domain" description="Peptidase S1" evidence="4">
    <location>
        <begin position="67"/>
        <end position="267"/>
    </location>
</feature>
<proteinExistence type="inferred from homology"/>
<reference evidence="5 6" key="1">
    <citation type="journal article" date="2018" name="Gigascience">
        <title>Genomes of trombidid mites reveal novel predicted allergens and laterally-transferred genes associated with secondary metabolism.</title>
        <authorList>
            <person name="Dong X."/>
            <person name="Chaisiri K."/>
            <person name="Xia D."/>
            <person name="Armstrong S.D."/>
            <person name="Fang Y."/>
            <person name="Donnelly M.J."/>
            <person name="Kadowaki T."/>
            <person name="McGarry J.W."/>
            <person name="Darby A.C."/>
            <person name="Makepeace B.L."/>
        </authorList>
    </citation>
    <scope>NUCLEOTIDE SEQUENCE [LARGE SCALE GENOMIC DNA]</scope>
    <source>
        <strain evidence="5">UoL-UT</strain>
    </source>
</reference>
<evidence type="ECO:0000256" key="2">
    <source>
        <dbReference type="ARBA" id="ARBA00024195"/>
    </source>
</evidence>
<dbReference type="GO" id="GO:0006508">
    <property type="term" value="P:proteolysis"/>
    <property type="evidence" value="ECO:0007669"/>
    <property type="project" value="InterPro"/>
</dbReference>
<name>A0A443SDU2_9ACAR</name>
<accession>A0A443SDU2</accession>
<dbReference type="SMART" id="SM00020">
    <property type="entry name" value="Tryp_SPc"/>
    <property type="match status" value="1"/>
</dbReference>
<dbReference type="STRING" id="299467.A0A443SDU2"/>
<feature type="transmembrane region" description="Helical" evidence="3">
    <location>
        <begin position="18"/>
        <end position="45"/>
    </location>
</feature>